<accession>A0ABY2JEE9</accession>
<protein>
    <recommendedName>
        <fullName evidence="4">DUF202 domain-containing protein</fullName>
    </recommendedName>
</protein>
<dbReference type="Proteomes" id="UP000298355">
    <property type="component" value="Unassembled WGS sequence"/>
</dbReference>
<keyword evidence="3" id="KW-1185">Reference proteome</keyword>
<keyword evidence="1" id="KW-1133">Transmembrane helix</keyword>
<gene>
    <name evidence="2" type="ORF">E3O65_00160</name>
</gene>
<comment type="caution">
    <text evidence="2">The sequence shown here is derived from an EMBL/GenBank/DDBJ whole genome shotgun (WGS) entry which is preliminary data.</text>
</comment>
<sequence>MRDNRRTSRRNRVAIASMVLLAAALPLLARFEDFYGTVWLFWLAALALLVGALVVCVRDLRHSYIQQRE</sequence>
<evidence type="ECO:0000313" key="3">
    <source>
        <dbReference type="Proteomes" id="UP000298355"/>
    </source>
</evidence>
<evidence type="ECO:0000313" key="2">
    <source>
        <dbReference type="EMBL" id="TFD01954.1"/>
    </source>
</evidence>
<feature type="transmembrane region" description="Helical" evidence="1">
    <location>
        <begin position="39"/>
        <end position="60"/>
    </location>
</feature>
<organism evidence="2 3">
    <name type="scientific">Cryobacterium breve</name>
    <dbReference type="NCBI Taxonomy" id="1259258"/>
    <lineage>
        <taxon>Bacteria</taxon>
        <taxon>Bacillati</taxon>
        <taxon>Actinomycetota</taxon>
        <taxon>Actinomycetes</taxon>
        <taxon>Micrococcales</taxon>
        <taxon>Microbacteriaceae</taxon>
        <taxon>Cryobacterium</taxon>
    </lineage>
</organism>
<name>A0ABY2JEE9_9MICO</name>
<keyword evidence="1" id="KW-0812">Transmembrane</keyword>
<dbReference type="EMBL" id="SOGJ01000003">
    <property type="protein sequence ID" value="TFD01954.1"/>
    <property type="molecule type" value="Genomic_DNA"/>
</dbReference>
<keyword evidence="1" id="KW-0472">Membrane</keyword>
<evidence type="ECO:0000256" key="1">
    <source>
        <dbReference type="SAM" id="Phobius"/>
    </source>
</evidence>
<evidence type="ECO:0008006" key="4">
    <source>
        <dbReference type="Google" id="ProtNLM"/>
    </source>
</evidence>
<dbReference type="RefSeq" id="WP_134361736.1">
    <property type="nucleotide sequence ID" value="NZ_SOGJ01000003.1"/>
</dbReference>
<reference evidence="2 3" key="1">
    <citation type="submission" date="2019-03" db="EMBL/GenBank/DDBJ databases">
        <title>Genomics of glacier-inhabiting Cryobacterium strains.</title>
        <authorList>
            <person name="Liu Q."/>
            <person name="Xin Y.-H."/>
        </authorList>
    </citation>
    <scope>NUCLEOTIDE SEQUENCE [LARGE SCALE GENOMIC DNA]</scope>
    <source>
        <strain evidence="2 3">TMT4-23</strain>
    </source>
</reference>
<proteinExistence type="predicted"/>